<reference evidence="7 8" key="1">
    <citation type="submission" date="2024-07" db="EMBL/GenBank/DDBJ databases">
        <title>Section-level genome sequencing and comparative genomics of Aspergillus sections Usti and Cavernicolus.</title>
        <authorList>
            <consortium name="Lawrence Berkeley National Laboratory"/>
            <person name="Nybo J.L."/>
            <person name="Vesth T.C."/>
            <person name="Theobald S."/>
            <person name="Frisvad J.C."/>
            <person name="Larsen T.O."/>
            <person name="Kjaerboelling I."/>
            <person name="Rothschild-Mancinelli K."/>
            <person name="Lyhne E.K."/>
            <person name="Kogle M.E."/>
            <person name="Barry K."/>
            <person name="Clum A."/>
            <person name="Na H."/>
            <person name="Ledsgaard L."/>
            <person name="Lin J."/>
            <person name="Lipzen A."/>
            <person name="Kuo A."/>
            <person name="Riley R."/>
            <person name="Mondo S."/>
            <person name="LaButti K."/>
            <person name="Haridas S."/>
            <person name="Pangalinan J."/>
            <person name="Salamov A.A."/>
            <person name="Simmons B.A."/>
            <person name="Magnuson J.K."/>
            <person name="Chen J."/>
            <person name="Drula E."/>
            <person name="Henrissat B."/>
            <person name="Wiebenga A."/>
            <person name="Lubbers R.J."/>
            <person name="Gomes A.C."/>
            <person name="Makela M.R."/>
            <person name="Stajich J."/>
            <person name="Grigoriev I.V."/>
            <person name="Mortensen U.H."/>
            <person name="De vries R.P."/>
            <person name="Baker S.E."/>
            <person name="Andersen M.R."/>
        </authorList>
    </citation>
    <scope>NUCLEOTIDE SEQUENCE [LARGE SCALE GENOMIC DNA]</scope>
    <source>
        <strain evidence="7 8">CBS 600.67</strain>
    </source>
</reference>
<evidence type="ECO:0000256" key="6">
    <source>
        <dbReference type="ARBA" id="ARBA00023242"/>
    </source>
</evidence>
<evidence type="ECO:0008006" key="9">
    <source>
        <dbReference type="Google" id="ProtNLM"/>
    </source>
</evidence>
<keyword evidence="4" id="KW-0238">DNA-binding</keyword>
<evidence type="ECO:0000256" key="3">
    <source>
        <dbReference type="ARBA" id="ARBA00023015"/>
    </source>
</evidence>
<sequence>MERSKPAIAPSSTYGQACTQCYKAKCRCVRTPNGDNCERCLRLKKRCEPSESVRRRNAQTVDEADTRIARLEDKMESMLSAMQSFISSQTPVNVLPSNEHGISASTSYSNSTLLNPMSTNLGFSEGPTFTTDLNTTVTPNPNPFLSHTYPLSPPAPSPNHADERLDFFRTRMLPSFPFIDLSPDMTSWYLRQHRPFLFQAIHTITTFSTQERLTQVEELKRLLFTSAFLKVQSNIDLLLGVLTYLAWSSDAFLGRADLISRLMMLAISLVYDLRLFKPSSLDVQVMMTMTEGRADENNHDDTPDGLLERQRAVLACFILSSNISSHLGRQDAIRWTPQMDEALRVITLNKSCPGDKLFVSQVRLQLLKQRADDVRQQDETNSARKGTSPAAVSVPRLLYLKTLRRQLDELRSSFPSDLGQIHILNTHAQYVDLYINQLAYSISQDPVPLNLNLNPSSGMPPLLSFERLESLWHSVENIKSWVDNFHLIPCPKLIGQPFHFWSQMILSITLLKYLSTLQDPDWDCQAVRNTVPLVSTMDSMRQKLDLSGRELSELQRCEDHLLGYLVKLLTKCRVWAEVRWNMGSGSGVERQNVERRSACPAGGSPEGTYRGGNNHHIPDLDQMVWMQSMDLGDDQWFESVLGMPTTFY</sequence>
<protein>
    <recommendedName>
        <fullName evidence="9">Zn(2)-C6 fungal-type domain-containing protein</fullName>
    </recommendedName>
</protein>
<dbReference type="SUPFAM" id="SSF57701">
    <property type="entry name" value="Zn2/Cys6 DNA-binding domain"/>
    <property type="match status" value="1"/>
</dbReference>
<dbReference type="PANTHER" id="PTHR31845">
    <property type="entry name" value="FINGER DOMAIN PROTEIN, PUTATIVE-RELATED"/>
    <property type="match status" value="1"/>
</dbReference>
<comment type="caution">
    <text evidence="7">The sequence shown here is derived from an EMBL/GenBank/DDBJ whole genome shotgun (WGS) entry which is preliminary data.</text>
</comment>
<dbReference type="Proteomes" id="UP001610335">
    <property type="component" value="Unassembled WGS sequence"/>
</dbReference>
<dbReference type="Gene3D" id="4.10.240.10">
    <property type="entry name" value="Zn(2)-C6 fungal-type DNA-binding domain"/>
    <property type="match status" value="1"/>
</dbReference>
<accession>A0ABR4HHB0</accession>
<comment type="subcellular location">
    <subcellularLocation>
        <location evidence="1">Nucleus</location>
    </subcellularLocation>
</comment>
<keyword evidence="5" id="KW-0804">Transcription</keyword>
<keyword evidence="2" id="KW-0862">Zinc</keyword>
<evidence type="ECO:0000313" key="8">
    <source>
        <dbReference type="Proteomes" id="UP001610335"/>
    </source>
</evidence>
<dbReference type="CDD" id="cd12148">
    <property type="entry name" value="fungal_TF_MHR"/>
    <property type="match status" value="1"/>
</dbReference>
<evidence type="ECO:0000313" key="7">
    <source>
        <dbReference type="EMBL" id="KAL2814865.1"/>
    </source>
</evidence>
<dbReference type="InterPro" id="IPR051089">
    <property type="entry name" value="prtT"/>
</dbReference>
<gene>
    <name evidence="7" type="ORF">BDW59DRAFT_17638</name>
</gene>
<name>A0ABR4HHB0_9EURO</name>
<organism evidence="7 8">
    <name type="scientific">Aspergillus cavernicola</name>
    <dbReference type="NCBI Taxonomy" id="176166"/>
    <lineage>
        <taxon>Eukaryota</taxon>
        <taxon>Fungi</taxon>
        <taxon>Dikarya</taxon>
        <taxon>Ascomycota</taxon>
        <taxon>Pezizomycotina</taxon>
        <taxon>Eurotiomycetes</taxon>
        <taxon>Eurotiomycetidae</taxon>
        <taxon>Eurotiales</taxon>
        <taxon>Aspergillaceae</taxon>
        <taxon>Aspergillus</taxon>
        <taxon>Aspergillus subgen. Nidulantes</taxon>
    </lineage>
</organism>
<evidence type="ECO:0000256" key="1">
    <source>
        <dbReference type="ARBA" id="ARBA00004123"/>
    </source>
</evidence>
<keyword evidence="3" id="KW-0805">Transcription regulation</keyword>
<dbReference type="PANTHER" id="PTHR31845:SF18">
    <property type="entry name" value="ZN(II)2CYS6 TRANSCRIPTION FACTOR (EUROFUNG)"/>
    <property type="match status" value="1"/>
</dbReference>
<evidence type="ECO:0000256" key="4">
    <source>
        <dbReference type="ARBA" id="ARBA00023125"/>
    </source>
</evidence>
<proteinExistence type="predicted"/>
<keyword evidence="6" id="KW-0539">Nucleus</keyword>
<dbReference type="InterPro" id="IPR036864">
    <property type="entry name" value="Zn2-C6_fun-type_DNA-bd_sf"/>
</dbReference>
<keyword evidence="8" id="KW-1185">Reference proteome</keyword>
<dbReference type="EMBL" id="JBFXLS010000119">
    <property type="protein sequence ID" value="KAL2814865.1"/>
    <property type="molecule type" value="Genomic_DNA"/>
</dbReference>
<evidence type="ECO:0000256" key="2">
    <source>
        <dbReference type="ARBA" id="ARBA00022833"/>
    </source>
</evidence>
<evidence type="ECO:0000256" key="5">
    <source>
        <dbReference type="ARBA" id="ARBA00023163"/>
    </source>
</evidence>